<dbReference type="RefSeq" id="WP_016390130.1">
    <property type="nucleotide sequence ID" value="NZ_KE646806.1"/>
</dbReference>
<name>A0AB33Z395_9GAMM</name>
<comment type="similarity">
    <text evidence="14">Belongs to the globin family.</text>
</comment>
<keyword evidence="4" id="KW-0216">Detoxification</keyword>
<keyword evidence="18" id="KW-1185">Reference proteome</keyword>
<dbReference type="EC" id="1.14.12.17" evidence="3"/>
<comment type="catalytic activity">
    <reaction evidence="13">
        <text>2 nitric oxide + NADPH + 2 O2 = 2 nitrate + NADP(+) + H(+)</text>
        <dbReference type="Rhea" id="RHEA:19465"/>
        <dbReference type="ChEBI" id="CHEBI:15378"/>
        <dbReference type="ChEBI" id="CHEBI:15379"/>
        <dbReference type="ChEBI" id="CHEBI:16480"/>
        <dbReference type="ChEBI" id="CHEBI:17632"/>
        <dbReference type="ChEBI" id="CHEBI:57783"/>
        <dbReference type="ChEBI" id="CHEBI:58349"/>
        <dbReference type="EC" id="1.14.12.17"/>
    </reaction>
</comment>
<dbReference type="PRINTS" id="PR00410">
    <property type="entry name" value="PHEHYDRXLASE"/>
</dbReference>
<dbReference type="GO" id="GO:0071500">
    <property type="term" value="P:cellular response to nitrosative stress"/>
    <property type="evidence" value="ECO:0007669"/>
    <property type="project" value="TreeGrafter"/>
</dbReference>
<keyword evidence="8" id="KW-0521">NADP</keyword>
<proteinExistence type="inferred from homology"/>
<evidence type="ECO:0000313" key="17">
    <source>
        <dbReference type="EMBL" id="EPD13815.1"/>
    </source>
</evidence>
<evidence type="ECO:0000256" key="13">
    <source>
        <dbReference type="ARBA" id="ARBA00049433"/>
    </source>
</evidence>
<comment type="caution">
    <text evidence="17">The sequence shown here is derived from an EMBL/GenBank/DDBJ whole genome shotgun (WGS) entry which is preliminary data.</text>
</comment>
<evidence type="ECO:0000256" key="11">
    <source>
        <dbReference type="ARBA" id="ARBA00025094"/>
    </source>
</evidence>
<keyword evidence="14" id="KW-0813">Transport</keyword>
<dbReference type="InterPro" id="IPR001433">
    <property type="entry name" value="OxRdtase_FAD/NAD-bd"/>
</dbReference>
<dbReference type="SUPFAM" id="SSF46458">
    <property type="entry name" value="Globin-like"/>
    <property type="match status" value="1"/>
</dbReference>
<comment type="similarity">
    <text evidence="2">In the C-terminal section; belongs to the flavoprotein pyridine nucleotide cytochrome reductase family.</text>
</comment>
<comment type="cofactor">
    <cofactor evidence="1">
        <name>heme b</name>
        <dbReference type="ChEBI" id="CHEBI:60344"/>
    </cofactor>
</comment>
<dbReference type="AlphaFoldDB" id="A0AB33Z395"/>
<dbReference type="GO" id="GO:0008941">
    <property type="term" value="F:nitric oxide dioxygenase NAD(P)H activity"/>
    <property type="evidence" value="ECO:0007669"/>
    <property type="project" value="UniProtKB-EC"/>
</dbReference>
<dbReference type="SUPFAM" id="SSF52343">
    <property type="entry name" value="Ferredoxin reductase-like, C-terminal NADP-linked domain"/>
    <property type="match status" value="1"/>
</dbReference>
<evidence type="ECO:0000256" key="6">
    <source>
        <dbReference type="ARBA" id="ARBA00022621"/>
    </source>
</evidence>
<reference evidence="17 18" key="1">
    <citation type="journal article" date="2013" name="Genome Announc.">
        <title>Genome Sequence of the Pyrene- and Fluoranthene-Degrading Bacterium Cycloclasticus sp. Strain PY97M.</title>
        <authorList>
            <person name="Cui Z."/>
            <person name="Xu G."/>
            <person name="Li Q."/>
            <person name="Gao W."/>
            <person name="Zheng L."/>
        </authorList>
    </citation>
    <scope>NUCLEOTIDE SEQUENCE [LARGE SCALE GENOMIC DNA]</scope>
    <source>
        <strain evidence="17 18">PY97M</strain>
    </source>
</reference>
<evidence type="ECO:0000256" key="2">
    <source>
        <dbReference type="ARBA" id="ARBA00006401"/>
    </source>
</evidence>
<dbReference type="InterPro" id="IPR039261">
    <property type="entry name" value="FNR_nucleotide-bd"/>
</dbReference>
<keyword evidence="6 14" id="KW-0561">Oxygen transport</keyword>
<dbReference type="InterPro" id="IPR017938">
    <property type="entry name" value="Riboflavin_synthase-like_b-brl"/>
</dbReference>
<protein>
    <recommendedName>
        <fullName evidence="3">nitric oxide dioxygenase</fullName>
        <ecNumber evidence="3">1.14.12.17</ecNumber>
    </recommendedName>
</protein>
<evidence type="ECO:0000256" key="7">
    <source>
        <dbReference type="ARBA" id="ARBA00022723"/>
    </source>
</evidence>
<dbReference type="PANTHER" id="PTHR43396:SF3">
    <property type="entry name" value="FLAVOHEMOPROTEIN"/>
    <property type="match status" value="1"/>
</dbReference>
<evidence type="ECO:0000256" key="3">
    <source>
        <dbReference type="ARBA" id="ARBA00012229"/>
    </source>
</evidence>
<keyword evidence="10" id="KW-0520">NAD</keyword>
<dbReference type="EMBL" id="ASHL01000002">
    <property type="protein sequence ID" value="EPD13815.1"/>
    <property type="molecule type" value="Genomic_DNA"/>
</dbReference>
<dbReference type="GO" id="GO:0020037">
    <property type="term" value="F:heme binding"/>
    <property type="evidence" value="ECO:0007669"/>
    <property type="project" value="InterPro"/>
</dbReference>
<dbReference type="Gene3D" id="3.40.50.80">
    <property type="entry name" value="Nucleotide-binding domain of ferredoxin-NADP reductase (FNR) module"/>
    <property type="match status" value="1"/>
</dbReference>
<sequence length="387" mass="42918">MLSTQTISVVKSTVPLLQEHGLEITSTFYKQLFEENPQLLNIFNRSNQRDTSQSSALADAILAYASNIDNLEALLPAVSHIANKHASIGIEKEHYPLVGASLLSAIQKVLDLPDQHPALIAWKEAYEALAQIFIDAEANLYKTSEESDGGWQGYRPFIITDIRQETPDVKTLILQPKDNKKVKGFLAGQYVSIKLPASDGQHDAIRQYSLSDWGGHYQITVKEEAKGEVSPNIHSHTVGSELLLSPPFGEFTLNLDAKKHVFISGGVGITPLFSMLKQAVSLNNQQDELLFIECCRSAEYQIFKEQLTSLANNASVQLKQVFEHGPGGDLNGRLTLKALDEWLDDKSAHVYFCGPMPFMKELKKLLNSIGFADEHLHYEIFGPTAAL</sequence>
<comment type="catalytic activity">
    <reaction evidence="12">
        <text>2 nitric oxide + NADH + 2 O2 = 2 nitrate + NAD(+) + H(+)</text>
        <dbReference type="Rhea" id="RHEA:19469"/>
        <dbReference type="ChEBI" id="CHEBI:15378"/>
        <dbReference type="ChEBI" id="CHEBI:15379"/>
        <dbReference type="ChEBI" id="CHEBI:16480"/>
        <dbReference type="ChEBI" id="CHEBI:17632"/>
        <dbReference type="ChEBI" id="CHEBI:57540"/>
        <dbReference type="ChEBI" id="CHEBI:57945"/>
        <dbReference type="EC" id="1.14.12.17"/>
    </reaction>
</comment>
<dbReference type="GO" id="GO:0071949">
    <property type="term" value="F:FAD binding"/>
    <property type="evidence" value="ECO:0007669"/>
    <property type="project" value="TreeGrafter"/>
</dbReference>
<dbReference type="InterPro" id="IPR009050">
    <property type="entry name" value="Globin-like_sf"/>
</dbReference>
<dbReference type="InterPro" id="IPR017927">
    <property type="entry name" value="FAD-bd_FR_type"/>
</dbReference>
<evidence type="ECO:0000256" key="5">
    <source>
        <dbReference type="ARBA" id="ARBA00022617"/>
    </source>
</evidence>
<evidence type="ECO:0000259" key="16">
    <source>
        <dbReference type="PROSITE" id="PS51384"/>
    </source>
</evidence>
<gene>
    <name evidence="17" type="ORF">L196_04741</name>
</gene>
<evidence type="ECO:0000256" key="1">
    <source>
        <dbReference type="ARBA" id="ARBA00001970"/>
    </source>
</evidence>
<dbReference type="InterPro" id="IPR012292">
    <property type="entry name" value="Globin/Proto"/>
</dbReference>
<evidence type="ECO:0000313" key="18">
    <source>
        <dbReference type="Proteomes" id="UP000015462"/>
    </source>
</evidence>
<dbReference type="GO" id="GO:0005344">
    <property type="term" value="F:oxygen carrier activity"/>
    <property type="evidence" value="ECO:0007669"/>
    <property type="project" value="UniProtKB-KW"/>
</dbReference>
<evidence type="ECO:0000256" key="8">
    <source>
        <dbReference type="ARBA" id="ARBA00022857"/>
    </source>
</evidence>
<organism evidence="17 18">
    <name type="scientific">Cycloclasticus pugetii</name>
    <dbReference type="NCBI Taxonomy" id="34068"/>
    <lineage>
        <taxon>Bacteria</taxon>
        <taxon>Pseudomonadati</taxon>
        <taxon>Pseudomonadota</taxon>
        <taxon>Gammaproteobacteria</taxon>
        <taxon>Thiotrichales</taxon>
        <taxon>Piscirickettsiaceae</taxon>
        <taxon>Cycloclasticus</taxon>
    </lineage>
</organism>
<dbReference type="GO" id="GO:0019825">
    <property type="term" value="F:oxygen binding"/>
    <property type="evidence" value="ECO:0007669"/>
    <property type="project" value="InterPro"/>
</dbReference>
<evidence type="ECO:0000256" key="14">
    <source>
        <dbReference type="RuleBase" id="RU000356"/>
    </source>
</evidence>
<dbReference type="InterPro" id="IPR008333">
    <property type="entry name" value="Cbr1-like_FAD-bd_dom"/>
</dbReference>
<dbReference type="GO" id="GO:0046872">
    <property type="term" value="F:metal ion binding"/>
    <property type="evidence" value="ECO:0007669"/>
    <property type="project" value="UniProtKB-KW"/>
</dbReference>
<dbReference type="Pfam" id="PF00042">
    <property type="entry name" value="Globin"/>
    <property type="match status" value="1"/>
</dbReference>
<keyword evidence="7" id="KW-0479">Metal-binding</keyword>
<dbReference type="SUPFAM" id="SSF63380">
    <property type="entry name" value="Riboflavin synthase domain-like"/>
    <property type="match status" value="1"/>
</dbReference>
<dbReference type="CDD" id="cd06184">
    <property type="entry name" value="flavohem_like_fad_nad_binding"/>
    <property type="match status" value="1"/>
</dbReference>
<accession>A0AB33Z395</accession>
<dbReference type="Gene3D" id="1.10.490.10">
    <property type="entry name" value="Globins"/>
    <property type="match status" value="1"/>
</dbReference>
<dbReference type="Proteomes" id="UP000015462">
    <property type="component" value="Unassembled WGS sequence"/>
</dbReference>
<dbReference type="Pfam" id="PF00175">
    <property type="entry name" value="NAD_binding_1"/>
    <property type="match status" value="1"/>
</dbReference>
<dbReference type="GO" id="GO:0009636">
    <property type="term" value="P:response to toxic substance"/>
    <property type="evidence" value="ECO:0007669"/>
    <property type="project" value="UniProtKB-KW"/>
</dbReference>
<feature type="domain" description="Globin" evidence="15">
    <location>
        <begin position="1"/>
        <end position="138"/>
    </location>
</feature>
<dbReference type="FunFam" id="1.10.490.10:FF:000003">
    <property type="entry name" value="Flavohemoprotein"/>
    <property type="match status" value="1"/>
</dbReference>
<dbReference type="PANTHER" id="PTHR43396">
    <property type="entry name" value="FLAVOHEMOPROTEIN"/>
    <property type="match status" value="1"/>
</dbReference>
<keyword evidence="5 14" id="KW-0349">Heme</keyword>
<evidence type="ECO:0000256" key="9">
    <source>
        <dbReference type="ARBA" id="ARBA00023004"/>
    </source>
</evidence>
<keyword evidence="9" id="KW-0408">Iron</keyword>
<evidence type="ECO:0000256" key="12">
    <source>
        <dbReference type="ARBA" id="ARBA00048649"/>
    </source>
</evidence>
<dbReference type="PROSITE" id="PS51384">
    <property type="entry name" value="FAD_FR"/>
    <property type="match status" value="1"/>
</dbReference>
<evidence type="ECO:0000259" key="15">
    <source>
        <dbReference type="PROSITE" id="PS01033"/>
    </source>
</evidence>
<comment type="function">
    <text evidence="11">Is involved in NO detoxification in an aerobic process, termed nitric oxide dioxygenase (NOD) reaction that utilizes O(2) and NAD(P)H to convert NO to nitrate, which protects the bacterium from various noxious nitrogen compounds. Therefore, plays a central role in the inducible response to nitrosative stress.</text>
</comment>
<dbReference type="PROSITE" id="PS01033">
    <property type="entry name" value="GLOBIN"/>
    <property type="match status" value="1"/>
</dbReference>
<evidence type="ECO:0000256" key="4">
    <source>
        <dbReference type="ARBA" id="ARBA00022575"/>
    </source>
</evidence>
<dbReference type="Gene3D" id="2.40.30.10">
    <property type="entry name" value="Translation factors"/>
    <property type="match status" value="1"/>
</dbReference>
<dbReference type="Pfam" id="PF00970">
    <property type="entry name" value="FAD_binding_6"/>
    <property type="match status" value="1"/>
</dbReference>
<evidence type="ECO:0000256" key="10">
    <source>
        <dbReference type="ARBA" id="ARBA00023027"/>
    </source>
</evidence>
<dbReference type="GO" id="GO:0046210">
    <property type="term" value="P:nitric oxide catabolic process"/>
    <property type="evidence" value="ECO:0007669"/>
    <property type="project" value="TreeGrafter"/>
</dbReference>
<feature type="domain" description="FAD-binding FR-type" evidence="16">
    <location>
        <begin position="152"/>
        <end position="254"/>
    </location>
</feature>
<dbReference type="CDD" id="cd08922">
    <property type="entry name" value="FHb-globin"/>
    <property type="match status" value="1"/>
</dbReference>
<dbReference type="InterPro" id="IPR000971">
    <property type="entry name" value="Globin"/>
</dbReference>